<dbReference type="SUPFAM" id="SSF56219">
    <property type="entry name" value="DNase I-like"/>
    <property type="match status" value="1"/>
</dbReference>
<dbReference type="InterPro" id="IPR005135">
    <property type="entry name" value="Endo/exonuclease/phosphatase"/>
</dbReference>
<dbReference type="Proteomes" id="UP001146793">
    <property type="component" value="Unassembled WGS sequence"/>
</dbReference>
<protein>
    <recommendedName>
        <fullName evidence="1">Endonuclease/exonuclease/phosphatase domain-containing protein</fullName>
    </recommendedName>
</protein>
<dbReference type="InterPro" id="IPR036691">
    <property type="entry name" value="Endo/exonu/phosph_ase_sf"/>
</dbReference>
<dbReference type="Pfam" id="PF03372">
    <property type="entry name" value="Exo_endo_phos"/>
    <property type="match status" value="1"/>
</dbReference>
<name>A0AAV8A2X0_9EUKA</name>
<feature type="domain" description="Endonuclease/exonuclease/phosphatase" evidence="1">
    <location>
        <begin position="9"/>
        <end position="231"/>
    </location>
</feature>
<evidence type="ECO:0000259" key="1">
    <source>
        <dbReference type="Pfam" id="PF03372"/>
    </source>
</evidence>
<gene>
    <name evidence="2" type="ORF">M0812_07394</name>
</gene>
<reference evidence="2" key="1">
    <citation type="submission" date="2022-08" db="EMBL/GenBank/DDBJ databases">
        <title>Novel sulphate-reducing endosymbionts in the free-living metamonad Anaeramoeba.</title>
        <authorList>
            <person name="Jerlstrom-Hultqvist J."/>
            <person name="Cepicka I."/>
            <person name="Gallot-Lavallee L."/>
            <person name="Salas-Leiva D."/>
            <person name="Curtis B.A."/>
            <person name="Zahonova K."/>
            <person name="Pipaliya S."/>
            <person name="Dacks J."/>
            <person name="Roger A.J."/>
        </authorList>
    </citation>
    <scope>NUCLEOTIDE SEQUENCE</scope>
    <source>
        <strain evidence="2">Busselton2</strain>
    </source>
</reference>
<accession>A0AAV8A2X0</accession>
<dbReference type="EMBL" id="JANTQA010000016">
    <property type="protein sequence ID" value="KAJ3447172.1"/>
    <property type="molecule type" value="Genomic_DNA"/>
</dbReference>
<dbReference type="Gene3D" id="3.60.10.10">
    <property type="entry name" value="Endonuclease/exonuclease/phosphatase"/>
    <property type="match status" value="1"/>
</dbReference>
<dbReference type="AlphaFoldDB" id="A0AAV8A2X0"/>
<organism evidence="2 3">
    <name type="scientific">Anaeramoeba flamelloides</name>
    <dbReference type="NCBI Taxonomy" id="1746091"/>
    <lineage>
        <taxon>Eukaryota</taxon>
        <taxon>Metamonada</taxon>
        <taxon>Anaeramoebidae</taxon>
        <taxon>Anaeramoeba</taxon>
    </lineage>
</organism>
<evidence type="ECO:0000313" key="3">
    <source>
        <dbReference type="Proteomes" id="UP001146793"/>
    </source>
</evidence>
<dbReference type="InterPro" id="IPR050410">
    <property type="entry name" value="CCR4/nocturin_mRNA_transcr"/>
</dbReference>
<dbReference type="GO" id="GO:0000175">
    <property type="term" value="F:3'-5'-RNA exonuclease activity"/>
    <property type="evidence" value="ECO:0007669"/>
    <property type="project" value="TreeGrafter"/>
</dbReference>
<sequence>MTNTFRVCTFNLLSPLYKRLPNKESQDLRESERSDLYVPRQKKCAKLVQETNSDVVCLQELWITEECISFFSDALTGYDHVYKKRTSFKNDGVAIFVNSKKLQIIDSQSIELNLTGYRVALLARVKFVEEPTSELIIVTTHLSFPHHKSDHEIRLKQVQKILNWVKEYNKKSKLPVIFSGDFNLINDGVYKEMKNVENFSSAFEVLHSQEPEVTHLNHLAQQICVDFIFYKQFDGYHLSPIDAHLYPKGVSHATFPKEFQLSDHRPLVSTIEVRIQNKIEEKIQEKI</sequence>
<dbReference type="PANTHER" id="PTHR12121">
    <property type="entry name" value="CARBON CATABOLITE REPRESSOR PROTEIN 4"/>
    <property type="match status" value="1"/>
</dbReference>
<proteinExistence type="predicted"/>
<dbReference type="PANTHER" id="PTHR12121:SF31">
    <property type="entry name" value="FAMILY PROTEIN, PUTATIVE, EXPRESSED-RELATED"/>
    <property type="match status" value="1"/>
</dbReference>
<evidence type="ECO:0000313" key="2">
    <source>
        <dbReference type="EMBL" id="KAJ3447172.1"/>
    </source>
</evidence>
<comment type="caution">
    <text evidence="2">The sequence shown here is derived from an EMBL/GenBank/DDBJ whole genome shotgun (WGS) entry which is preliminary data.</text>
</comment>